<protein>
    <submittedName>
        <fullName evidence="8">RagB/SusD family nutrient uptake outer membrane protein</fullName>
    </submittedName>
</protein>
<dbReference type="InterPro" id="IPR033985">
    <property type="entry name" value="SusD-like_N"/>
</dbReference>
<evidence type="ECO:0000313" key="8">
    <source>
        <dbReference type="EMBL" id="KAA3762381.1"/>
    </source>
</evidence>
<reference evidence="8 9" key="1">
    <citation type="journal article" date="2019" name="Nat. Med.">
        <title>A library of human gut bacterial isolates paired with longitudinal multiomics data enables mechanistic microbiome research.</title>
        <authorList>
            <person name="Poyet M."/>
            <person name="Groussin M."/>
            <person name="Gibbons S.M."/>
            <person name="Avila-Pacheco J."/>
            <person name="Jiang X."/>
            <person name="Kearney S.M."/>
            <person name="Perrotta A.R."/>
            <person name="Berdy B."/>
            <person name="Zhao S."/>
            <person name="Lieberman T.D."/>
            <person name="Swanson P.K."/>
            <person name="Smith M."/>
            <person name="Roesemann S."/>
            <person name="Alexander J.E."/>
            <person name="Rich S.A."/>
            <person name="Livny J."/>
            <person name="Vlamakis H."/>
            <person name="Clish C."/>
            <person name="Bullock K."/>
            <person name="Deik A."/>
            <person name="Scott J."/>
            <person name="Pierce K.A."/>
            <person name="Xavier R.J."/>
            <person name="Alm E.J."/>
        </authorList>
    </citation>
    <scope>NUCLEOTIDE SEQUENCE [LARGE SCALE GENOMIC DNA]</scope>
    <source>
        <strain evidence="8 9">BIOML-A10</strain>
    </source>
</reference>
<keyword evidence="3" id="KW-0732">Signal</keyword>
<organism evidence="8 9">
    <name type="scientific">Bacteroides salyersiae</name>
    <dbReference type="NCBI Taxonomy" id="291644"/>
    <lineage>
        <taxon>Bacteria</taxon>
        <taxon>Pseudomonadati</taxon>
        <taxon>Bacteroidota</taxon>
        <taxon>Bacteroidia</taxon>
        <taxon>Bacteroidales</taxon>
        <taxon>Bacteroidaceae</taxon>
        <taxon>Bacteroides</taxon>
    </lineage>
</organism>
<evidence type="ECO:0000256" key="1">
    <source>
        <dbReference type="ARBA" id="ARBA00004442"/>
    </source>
</evidence>
<dbReference type="AlphaFoldDB" id="A0A7J4XGJ9"/>
<evidence type="ECO:0000259" key="7">
    <source>
        <dbReference type="Pfam" id="PF14322"/>
    </source>
</evidence>
<dbReference type="Pfam" id="PF07980">
    <property type="entry name" value="SusD_RagB"/>
    <property type="match status" value="1"/>
</dbReference>
<comment type="similarity">
    <text evidence="2">Belongs to the SusD family.</text>
</comment>
<feature type="domain" description="RagB/SusD" evidence="6">
    <location>
        <begin position="330"/>
        <end position="498"/>
    </location>
</feature>
<sequence length="498" mass="56705">MKTSKSIIFTLLFTIILASCNMDKYPYDKIPLESAIESFADCQKLRTGMYRDLRIIAVSTNVLAAEIQADGFLPLSYFGNQLGALYRWEANASESTFSTIWSNSYVTIAQCNLLIEGIKRLQTEGKFSDSELPTVKNYLGEAHLIRAIAYSILVDKFCATYDPATAENFYGVPIVDEYSPSADNTKYPSRATLAATYSFIKDDIKQAKENMTATGQHSFEYLSTDALTAFEARIALLTKDYDTAIDCAEGLIKDGRYPLINNAAQMQEMWCNDVSTEVICQLFSSKQELAPAMGNYFLDETNHKPVFLPSRDIINSFRENDIRVNCYFKMEDISFSTNEKHRLAVFTKYPGNPEMYEGVNNYVNKPKIFRIAEQYLIAAEAYYMRGEGEDELAAYDVLYELMYARDASISFNPVSGLSLRHLIRAERERELYGEGFRLTDLKRYGEGFKRQNPQSVQLSYELGMDLNIKADNTRWLWAIPKAETDANPQIKYQQNPGY</sequence>
<evidence type="ECO:0000313" key="9">
    <source>
        <dbReference type="Proteomes" id="UP000422221"/>
    </source>
</evidence>
<feature type="domain" description="SusD-like N-terminal" evidence="7">
    <location>
        <begin position="33"/>
        <end position="236"/>
    </location>
</feature>
<keyword evidence="4" id="KW-0472">Membrane</keyword>
<dbReference type="Proteomes" id="UP000422221">
    <property type="component" value="Unassembled WGS sequence"/>
</dbReference>
<evidence type="ECO:0000259" key="6">
    <source>
        <dbReference type="Pfam" id="PF07980"/>
    </source>
</evidence>
<keyword evidence="5" id="KW-0998">Cell outer membrane</keyword>
<dbReference type="PROSITE" id="PS51257">
    <property type="entry name" value="PROKAR_LIPOPROTEIN"/>
    <property type="match status" value="1"/>
</dbReference>
<accession>A0A7J4XGJ9</accession>
<dbReference type="Gene3D" id="1.25.40.390">
    <property type="match status" value="1"/>
</dbReference>
<dbReference type="Pfam" id="PF14322">
    <property type="entry name" value="SusD-like_3"/>
    <property type="match status" value="1"/>
</dbReference>
<evidence type="ECO:0000256" key="5">
    <source>
        <dbReference type="ARBA" id="ARBA00023237"/>
    </source>
</evidence>
<comment type="subcellular location">
    <subcellularLocation>
        <location evidence="1">Cell outer membrane</location>
    </subcellularLocation>
</comment>
<dbReference type="InterPro" id="IPR011990">
    <property type="entry name" value="TPR-like_helical_dom_sf"/>
</dbReference>
<gene>
    <name evidence="8" type="ORF">F3F73_14910</name>
</gene>
<dbReference type="GO" id="GO:0009279">
    <property type="term" value="C:cell outer membrane"/>
    <property type="evidence" value="ECO:0007669"/>
    <property type="project" value="UniProtKB-SubCell"/>
</dbReference>
<evidence type="ECO:0000256" key="4">
    <source>
        <dbReference type="ARBA" id="ARBA00023136"/>
    </source>
</evidence>
<dbReference type="SUPFAM" id="SSF48452">
    <property type="entry name" value="TPR-like"/>
    <property type="match status" value="1"/>
</dbReference>
<dbReference type="RefSeq" id="WP_130059454.1">
    <property type="nucleotide sequence ID" value="NZ_JADNPJ010000012.1"/>
</dbReference>
<comment type="caution">
    <text evidence="8">The sequence shown here is derived from an EMBL/GenBank/DDBJ whole genome shotgun (WGS) entry which is preliminary data.</text>
</comment>
<evidence type="ECO:0000256" key="2">
    <source>
        <dbReference type="ARBA" id="ARBA00006275"/>
    </source>
</evidence>
<dbReference type="InterPro" id="IPR012944">
    <property type="entry name" value="SusD_RagB_dom"/>
</dbReference>
<proteinExistence type="inferred from homology"/>
<dbReference type="EMBL" id="VWMK01000015">
    <property type="protein sequence ID" value="KAA3762381.1"/>
    <property type="molecule type" value="Genomic_DNA"/>
</dbReference>
<evidence type="ECO:0000256" key="3">
    <source>
        <dbReference type="ARBA" id="ARBA00022729"/>
    </source>
</evidence>
<name>A0A7J4XGJ9_9BACE</name>